<sequence>MPCLETLPAAICSIFFFVSGITAFVRKHSQKSLIPASVLAGAFSASVYVMVIKPHNYIGFIIAVFTSLIALVLGSVMLFFSQDRTMLRKNIAFSVFTCGLFCTAFYYGIIIKMIYTIPTNIIYNRI</sequence>
<proteinExistence type="predicted"/>
<accession>Q4N1W1</accession>
<dbReference type="AlphaFoldDB" id="Q4N1W1"/>
<gene>
    <name evidence="2" type="ordered locus">TP04_0616</name>
</gene>
<feature type="transmembrane region" description="Helical" evidence="1">
    <location>
        <begin position="32"/>
        <end position="51"/>
    </location>
</feature>
<evidence type="ECO:0000256" key="1">
    <source>
        <dbReference type="SAM" id="Phobius"/>
    </source>
</evidence>
<evidence type="ECO:0000313" key="3">
    <source>
        <dbReference type="Proteomes" id="UP000001949"/>
    </source>
</evidence>
<feature type="transmembrane region" description="Helical" evidence="1">
    <location>
        <begin position="92"/>
        <end position="115"/>
    </location>
</feature>
<feature type="transmembrane region" description="Helical" evidence="1">
    <location>
        <begin position="6"/>
        <end position="25"/>
    </location>
</feature>
<protein>
    <submittedName>
        <fullName evidence="2">Uncharacterized protein</fullName>
    </submittedName>
</protein>
<dbReference type="KEGG" id="tpv:TP04_0616"/>
<reference evidence="2 3" key="1">
    <citation type="journal article" date="2005" name="Science">
        <title>Genome sequence of Theileria parva, a bovine pathogen that transforms lymphocytes.</title>
        <authorList>
            <person name="Gardner M.J."/>
            <person name="Bishop R."/>
            <person name="Shah T."/>
            <person name="de Villiers E.P."/>
            <person name="Carlton J.M."/>
            <person name="Hall N."/>
            <person name="Ren Q."/>
            <person name="Paulsen I.T."/>
            <person name="Pain A."/>
            <person name="Berriman M."/>
            <person name="Wilson R.J.M."/>
            <person name="Sato S."/>
            <person name="Ralph S.A."/>
            <person name="Mann D.J."/>
            <person name="Xiong Z."/>
            <person name="Shallom S.J."/>
            <person name="Weidman J."/>
            <person name="Jiang L."/>
            <person name="Lynn J."/>
            <person name="Weaver B."/>
            <person name="Shoaibi A."/>
            <person name="Domingo A.R."/>
            <person name="Wasawo D."/>
            <person name="Crabtree J."/>
            <person name="Wortman J.R."/>
            <person name="Haas B."/>
            <person name="Angiuoli S.V."/>
            <person name="Creasy T.H."/>
            <person name="Lu C."/>
            <person name="Suh B."/>
            <person name="Silva J.C."/>
            <person name="Utterback T.R."/>
            <person name="Feldblyum T.V."/>
            <person name="Pertea M."/>
            <person name="Allen J."/>
            <person name="Nierman W.C."/>
            <person name="Taracha E.L.N."/>
            <person name="Salzberg S.L."/>
            <person name="White O.R."/>
            <person name="Fitzhugh H.A."/>
            <person name="Morzaria S."/>
            <person name="Venter J.C."/>
            <person name="Fraser C.M."/>
            <person name="Nene V."/>
        </authorList>
    </citation>
    <scope>NUCLEOTIDE SEQUENCE [LARGE SCALE GENOMIC DNA]</scope>
    <source>
        <strain evidence="2 3">Muguga</strain>
    </source>
</reference>
<keyword evidence="1" id="KW-1133">Transmembrane helix</keyword>
<comment type="caution">
    <text evidence="2">The sequence shown here is derived from an EMBL/GenBank/DDBJ whole genome shotgun (WGS) entry which is preliminary data.</text>
</comment>
<keyword evidence="1" id="KW-0812">Transmembrane</keyword>
<keyword evidence="3" id="KW-1185">Reference proteome</keyword>
<dbReference type="Proteomes" id="UP000001949">
    <property type="component" value="Unassembled WGS sequence"/>
</dbReference>
<name>Q4N1W1_THEPA</name>
<dbReference type="GeneID" id="3501044"/>
<dbReference type="eggNOG" id="ENOG502QWU9">
    <property type="taxonomic scope" value="Eukaryota"/>
</dbReference>
<dbReference type="EMBL" id="AAGK01000004">
    <property type="protein sequence ID" value="EAN31968.1"/>
    <property type="molecule type" value="Genomic_DNA"/>
</dbReference>
<dbReference type="RefSeq" id="XP_764251.1">
    <property type="nucleotide sequence ID" value="XM_759158.1"/>
</dbReference>
<dbReference type="InParanoid" id="Q4N1W1"/>
<keyword evidence="1" id="KW-0472">Membrane</keyword>
<evidence type="ECO:0000313" key="2">
    <source>
        <dbReference type="EMBL" id="EAN31968.1"/>
    </source>
</evidence>
<feature type="transmembrane region" description="Helical" evidence="1">
    <location>
        <begin position="57"/>
        <end position="80"/>
    </location>
</feature>
<organism evidence="2 3">
    <name type="scientific">Theileria parva</name>
    <name type="common">East coast fever infection agent</name>
    <dbReference type="NCBI Taxonomy" id="5875"/>
    <lineage>
        <taxon>Eukaryota</taxon>
        <taxon>Sar</taxon>
        <taxon>Alveolata</taxon>
        <taxon>Apicomplexa</taxon>
        <taxon>Aconoidasida</taxon>
        <taxon>Piroplasmida</taxon>
        <taxon>Theileriidae</taxon>
        <taxon>Theileria</taxon>
    </lineage>
</organism>
<dbReference type="OMA" id="GAYAGRC"/>
<dbReference type="VEuPathDB" id="PiroplasmaDB:TpMuguga_04g00616"/>